<feature type="compositionally biased region" description="Gly residues" evidence="1">
    <location>
        <begin position="191"/>
        <end position="200"/>
    </location>
</feature>
<organism evidence="3 4">
    <name type="scientific">Gordonia westfalica</name>
    <dbReference type="NCBI Taxonomy" id="158898"/>
    <lineage>
        <taxon>Bacteria</taxon>
        <taxon>Bacillati</taxon>
        <taxon>Actinomycetota</taxon>
        <taxon>Actinomycetes</taxon>
        <taxon>Mycobacteriales</taxon>
        <taxon>Gordoniaceae</taxon>
        <taxon>Gordonia</taxon>
    </lineage>
</organism>
<feature type="signal peptide" evidence="2">
    <location>
        <begin position="1"/>
        <end position="28"/>
    </location>
</feature>
<evidence type="ECO:0008006" key="5">
    <source>
        <dbReference type="Google" id="ProtNLM"/>
    </source>
</evidence>
<feature type="region of interest" description="Disordered" evidence="1">
    <location>
        <begin position="38"/>
        <end position="73"/>
    </location>
</feature>
<dbReference type="PROSITE" id="PS51257">
    <property type="entry name" value="PROKAR_LIPOPROTEIN"/>
    <property type="match status" value="1"/>
</dbReference>
<feature type="compositionally biased region" description="Gly residues" evidence="1">
    <location>
        <begin position="117"/>
        <end position="126"/>
    </location>
</feature>
<evidence type="ECO:0000256" key="1">
    <source>
        <dbReference type="SAM" id="MobiDB-lite"/>
    </source>
</evidence>
<dbReference type="STRING" id="158898.SAMN04488548_1343557"/>
<feature type="region of interest" description="Disordered" evidence="1">
    <location>
        <begin position="105"/>
        <end position="131"/>
    </location>
</feature>
<sequence length="279" mass="27465">MVLLRGGGVVRRALAIFAAAFALSLVVAGCSGSNDSAGSGSAASSGASPSGSWDADGKPVNGGPVGQNGSTGSNLTKDYCAHNTDEKCPVGSYLGVHVAAHAKSGSWDADGKPVNGGPTGADGSTGSGLTQEYCARNQDPACPRNSYVGANAVRNPDGSHSYVTCEGTVCTNPNHGGGDGTGAWDADGQPVNGGPGGADGSTGNNVDQQYCAQNQDPSCPQGTYVGPDAIQSPDGANRYVPCEGTICTNPDRGAGDDPETGDASDPTPAGDPDDEDGGN</sequence>
<dbReference type="Proteomes" id="UP000183180">
    <property type="component" value="Unassembled WGS sequence"/>
</dbReference>
<accession>A0A1H2KR26</accession>
<dbReference type="EMBL" id="FNLM01000034">
    <property type="protein sequence ID" value="SDU70975.1"/>
    <property type="molecule type" value="Genomic_DNA"/>
</dbReference>
<evidence type="ECO:0000313" key="3">
    <source>
        <dbReference type="EMBL" id="SDU70975.1"/>
    </source>
</evidence>
<feature type="compositionally biased region" description="Low complexity" evidence="1">
    <location>
        <begin position="38"/>
        <end position="54"/>
    </location>
</feature>
<gene>
    <name evidence="3" type="ORF">SAMN04488548_1343557</name>
</gene>
<reference evidence="3 4" key="1">
    <citation type="submission" date="2016-10" db="EMBL/GenBank/DDBJ databases">
        <authorList>
            <person name="de Groot N.N."/>
        </authorList>
    </citation>
    <scope>NUCLEOTIDE SEQUENCE [LARGE SCALE GENOMIC DNA]</scope>
    <source>
        <strain evidence="3 4">DSM 44215</strain>
    </source>
</reference>
<name>A0A1H2KR26_9ACTN</name>
<protein>
    <recommendedName>
        <fullName evidence="5">Mesocentin</fullName>
    </recommendedName>
</protein>
<dbReference type="AlphaFoldDB" id="A0A1H2KR26"/>
<feature type="compositionally biased region" description="Polar residues" evidence="1">
    <location>
        <begin position="201"/>
        <end position="221"/>
    </location>
</feature>
<evidence type="ECO:0000313" key="4">
    <source>
        <dbReference type="Proteomes" id="UP000183180"/>
    </source>
</evidence>
<evidence type="ECO:0000256" key="2">
    <source>
        <dbReference type="SAM" id="SignalP"/>
    </source>
</evidence>
<keyword evidence="2" id="KW-0732">Signal</keyword>
<feature type="region of interest" description="Disordered" evidence="1">
    <location>
        <begin position="176"/>
        <end position="279"/>
    </location>
</feature>
<proteinExistence type="predicted"/>
<feature type="chain" id="PRO_5038814568" description="Mesocentin" evidence="2">
    <location>
        <begin position="29"/>
        <end position="279"/>
    </location>
</feature>